<accession>A0A387HEH9</accession>
<name>A0A387HEH9_9ACTN</name>
<proteinExistence type="predicted"/>
<evidence type="ECO:0000313" key="1">
    <source>
        <dbReference type="EMBL" id="AYG79118.1"/>
    </source>
</evidence>
<dbReference type="Proteomes" id="UP000271554">
    <property type="component" value="Chromosome"/>
</dbReference>
<keyword evidence="2" id="KW-1185">Reference proteome</keyword>
<dbReference type="EMBL" id="CP032698">
    <property type="protein sequence ID" value="AYG79118.1"/>
    <property type="molecule type" value="Genomic_DNA"/>
</dbReference>
<organism evidence="1 2">
    <name type="scientific">Streptomyces hundungensis</name>
    <dbReference type="NCBI Taxonomy" id="1077946"/>
    <lineage>
        <taxon>Bacteria</taxon>
        <taxon>Bacillati</taxon>
        <taxon>Actinomycetota</taxon>
        <taxon>Actinomycetes</taxon>
        <taxon>Kitasatosporales</taxon>
        <taxon>Streptomycetaceae</taxon>
        <taxon>Streptomyces</taxon>
    </lineage>
</organism>
<dbReference type="KEGG" id="shun:DWB77_01228"/>
<reference evidence="1 2" key="1">
    <citation type="submission" date="2018-10" db="EMBL/GenBank/DDBJ databases">
        <title>Relationship between Morphology and Antimicrobial Activity in Streptomyces.</title>
        <authorList>
            <person name="Kang H.J."/>
            <person name="Kim S.B."/>
        </authorList>
    </citation>
    <scope>NUCLEOTIDE SEQUENCE [LARGE SCALE GENOMIC DNA]</scope>
    <source>
        <strain evidence="1 2">BH38</strain>
    </source>
</reference>
<protein>
    <submittedName>
        <fullName evidence="1">Uncharacterized protein</fullName>
    </submittedName>
</protein>
<evidence type="ECO:0000313" key="2">
    <source>
        <dbReference type="Proteomes" id="UP000271554"/>
    </source>
</evidence>
<gene>
    <name evidence="1" type="ORF">DWB77_01228</name>
</gene>
<sequence>MAKGPDGRCTRVPVGSWALRGIDVLQDGRRPFADGAATASCARRWAPLRTLLAPPVLDGTRGPREWPRLELP</sequence>
<dbReference type="AlphaFoldDB" id="A0A387HEH9"/>